<keyword evidence="6 10" id="KW-0472">Membrane</keyword>
<dbReference type="SUPFAM" id="SSF81321">
    <property type="entry name" value="Family A G protein-coupled receptor-like"/>
    <property type="match status" value="1"/>
</dbReference>
<comment type="caution">
    <text evidence="12">The sequence shown here is derived from an EMBL/GenBank/DDBJ whole genome shotgun (WGS) entry which is preliminary data.</text>
</comment>
<dbReference type="PROSITE" id="PS50262">
    <property type="entry name" value="G_PROTEIN_RECEP_F1_2"/>
    <property type="match status" value="1"/>
</dbReference>
<name>A0ABD1JV09_9TELE</name>
<dbReference type="PANTHER" id="PTHR24226">
    <property type="entry name" value="G-PROTEIN COUPLED RECEPTOR 182 AND ESTROGEN RECEPTOR 1"/>
    <property type="match status" value="1"/>
</dbReference>
<organism evidence="12 13">
    <name type="scientific">Coilia grayii</name>
    <name type="common">Gray's grenadier anchovy</name>
    <dbReference type="NCBI Taxonomy" id="363190"/>
    <lineage>
        <taxon>Eukaryota</taxon>
        <taxon>Metazoa</taxon>
        <taxon>Chordata</taxon>
        <taxon>Craniata</taxon>
        <taxon>Vertebrata</taxon>
        <taxon>Euteleostomi</taxon>
        <taxon>Actinopterygii</taxon>
        <taxon>Neopterygii</taxon>
        <taxon>Teleostei</taxon>
        <taxon>Clupei</taxon>
        <taxon>Clupeiformes</taxon>
        <taxon>Clupeoidei</taxon>
        <taxon>Engraulidae</taxon>
        <taxon>Coilinae</taxon>
        <taxon>Coilia</taxon>
    </lineage>
</organism>
<dbReference type="InterPro" id="IPR000276">
    <property type="entry name" value="GPCR_Rhodpsn"/>
</dbReference>
<dbReference type="GO" id="GO:0005886">
    <property type="term" value="C:plasma membrane"/>
    <property type="evidence" value="ECO:0007669"/>
    <property type="project" value="UniProtKB-SubCell"/>
</dbReference>
<gene>
    <name evidence="12" type="ORF">ACEWY4_012945</name>
</gene>
<feature type="transmembrane region" description="Helical" evidence="10">
    <location>
        <begin position="281"/>
        <end position="302"/>
    </location>
</feature>
<dbReference type="EMBL" id="JBHFQA010000011">
    <property type="protein sequence ID" value="KAL2090682.1"/>
    <property type="molecule type" value="Genomic_DNA"/>
</dbReference>
<dbReference type="Proteomes" id="UP001591681">
    <property type="component" value="Unassembled WGS sequence"/>
</dbReference>
<feature type="transmembrane region" description="Helical" evidence="10">
    <location>
        <begin position="148"/>
        <end position="167"/>
    </location>
</feature>
<keyword evidence="3 9" id="KW-0812">Transmembrane</keyword>
<evidence type="ECO:0000256" key="2">
    <source>
        <dbReference type="ARBA" id="ARBA00022475"/>
    </source>
</evidence>
<evidence type="ECO:0000256" key="3">
    <source>
        <dbReference type="ARBA" id="ARBA00022692"/>
    </source>
</evidence>
<dbReference type="AlphaFoldDB" id="A0ABD1JV09"/>
<evidence type="ECO:0000256" key="8">
    <source>
        <dbReference type="ARBA" id="ARBA00023224"/>
    </source>
</evidence>
<dbReference type="Pfam" id="PF00001">
    <property type="entry name" value="7tm_1"/>
    <property type="match status" value="1"/>
</dbReference>
<dbReference type="InterPro" id="IPR017452">
    <property type="entry name" value="GPCR_Rhodpsn_7TM"/>
</dbReference>
<feature type="transmembrane region" description="Helical" evidence="10">
    <location>
        <begin position="187"/>
        <end position="217"/>
    </location>
</feature>
<feature type="transmembrane region" description="Helical" evidence="10">
    <location>
        <begin position="105"/>
        <end position="123"/>
    </location>
</feature>
<evidence type="ECO:0000256" key="1">
    <source>
        <dbReference type="ARBA" id="ARBA00004651"/>
    </source>
</evidence>
<dbReference type="Gene3D" id="1.20.1070.10">
    <property type="entry name" value="Rhodopsin 7-helix transmembrane proteins"/>
    <property type="match status" value="1"/>
</dbReference>
<comment type="similarity">
    <text evidence="9">Belongs to the G-protein coupled receptor 1 family.</text>
</comment>
<protein>
    <recommendedName>
        <fullName evidence="11">G-protein coupled receptors family 1 profile domain-containing protein</fullName>
    </recommendedName>
</protein>
<evidence type="ECO:0000256" key="4">
    <source>
        <dbReference type="ARBA" id="ARBA00022989"/>
    </source>
</evidence>
<dbReference type="InterPro" id="IPR047143">
    <property type="entry name" value="GPER1-like"/>
</dbReference>
<evidence type="ECO:0000259" key="11">
    <source>
        <dbReference type="PROSITE" id="PS50262"/>
    </source>
</evidence>
<keyword evidence="7 9" id="KW-0675">Receptor</keyword>
<evidence type="ECO:0000256" key="10">
    <source>
        <dbReference type="SAM" id="Phobius"/>
    </source>
</evidence>
<evidence type="ECO:0000313" key="12">
    <source>
        <dbReference type="EMBL" id="KAL2090682.1"/>
    </source>
</evidence>
<evidence type="ECO:0000256" key="6">
    <source>
        <dbReference type="ARBA" id="ARBA00023136"/>
    </source>
</evidence>
<evidence type="ECO:0000256" key="7">
    <source>
        <dbReference type="ARBA" id="ARBA00023170"/>
    </source>
</evidence>
<proteinExistence type="inferred from homology"/>
<comment type="subcellular location">
    <subcellularLocation>
        <location evidence="1">Cell membrane</location>
        <topology evidence="1">Multi-pass membrane protein</topology>
    </subcellularLocation>
</comment>
<dbReference type="PRINTS" id="PR00237">
    <property type="entry name" value="GPCRRHODOPSN"/>
</dbReference>
<keyword evidence="13" id="KW-1185">Reference proteome</keyword>
<feature type="domain" description="G-protein coupled receptors family 1 profile" evidence="11">
    <location>
        <begin position="44"/>
        <end position="299"/>
    </location>
</feature>
<feature type="transmembrane region" description="Helical" evidence="10">
    <location>
        <begin position="238"/>
        <end position="261"/>
    </location>
</feature>
<dbReference type="PANTHER" id="PTHR24226:SF0">
    <property type="entry name" value="G-PROTEIN COUPLED RECEPTOR 182"/>
    <property type="match status" value="1"/>
</dbReference>
<evidence type="ECO:0000313" key="13">
    <source>
        <dbReference type="Proteomes" id="UP001591681"/>
    </source>
</evidence>
<keyword evidence="5 9" id="KW-0297">G-protein coupled receptor</keyword>
<keyword evidence="2" id="KW-1003">Cell membrane</keyword>
<reference evidence="12 13" key="1">
    <citation type="submission" date="2024-09" db="EMBL/GenBank/DDBJ databases">
        <title>A chromosome-level genome assembly of Gray's grenadier anchovy, Coilia grayii.</title>
        <authorList>
            <person name="Fu Z."/>
        </authorList>
    </citation>
    <scope>NUCLEOTIDE SEQUENCE [LARGE SCALE GENOMIC DNA]</scope>
    <source>
        <strain evidence="12">G4</strain>
        <tissue evidence="12">Muscle</tissue>
    </source>
</reference>
<dbReference type="PROSITE" id="PS00237">
    <property type="entry name" value="G_PROTEIN_RECEP_F1_1"/>
    <property type="match status" value="1"/>
</dbReference>
<evidence type="ECO:0000256" key="5">
    <source>
        <dbReference type="ARBA" id="ARBA00023040"/>
    </source>
</evidence>
<evidence type="ECO:0000256" key="9">
    <source>
        <dbReference type="RuleBase" id="RU000688"/>
    </source>
</evidence>
<feature type="transmembrane region" description="Helical" evidence="10">
    <location>
        <begin position="28"/>
        <end position="51"/>
    </location>
</feature>
<keyword evidence="4 10" id="KW-1133">Transmembrane helix</keyword>
<dbReference type="GO" id="GO:0004930">
    <property type="term" value="F:G protein-coupled receptor activity"/>
    <property type="evidence" value="ECO:0007669"/>
    <property type="project" value="UniProtKB-KW"/>
</dbReference>
<feature type="transmembrane region" description="Helical" evidence="10">
    <location>
        <begin position="63"/>
        <end position="85"/>
    </location>
</feature>
<keyword evidence="8 9" id="KW-0807">Transducer</keyword>
<accession>A0ABD1JV09</accession>
<sequence length="359" mass="40987">MFESNTTDLLWEVFFQCTVDLDYTSRHMLLFFLYLIAFVVGLAANGVVVWVNWPQRHSSNPEVFCTLNICVSHLMVMTVMPIFLLEVMMNHVWMWGKFLCLFTNFIYEFNYYSTSFFLAYLAVERYQMVARGPAAARPWGPDEKRRRALMCAGLWIFALLLSPVLVSNVQVVEYHTPGCYLLPDRNYALWMVVITMTSFTFQFLIPGAVILTCNWLAAQALKRSPELRSSSAVDVKMYHVYSAVFIAHWLPYHIVCLLIMVDDLNPLILSCDSTNIVYYSAYVMLALSHFHYITNPVLYNFLQPGFRRSLLRLVARYVRGQTQCSAGGGVEVGVKNKVRSAAAGPRKISNASTSQSDVD</sequence>